<keyword evidence="3" id="KW-0964">Secreted</keyword>
<evidence type="ECO:0000256" key="3">
    <source>
        <dbReference type="ARBA" id="ARBA00022525"/>
    </source>
</evidence>
<organism evidence="5 6">
    <name type="scientific">Racocetra fulgida</name>
    <dbReference type="NCBI Taxonomy" id="60492"/>
    <lineage>
        <taxon>Eukaryota</taxon>
        <taxon>Fungi</taxon>
        <taxon>Fungi incertae sedis</taxon>
        <taxon>Mucoromycota</taxon>
        <taxon>Glomeromycotina</taxon>
        <taxon>Glomeromycetes</taxon>
        <taxon>Diversisporales</taxon>
        <taxon>Gigasporaceae</taxon>
        <taxon>Racocetra</taxon>
    </lineage>
</organism>
<dbReference type="Pfam" id="PF20147">
    <property type="entry name" value="Crinkler"/>
    <property type="match status" value="1"/>
</dbReference>
<dbReference type="Proteomes" id="UP000789396">
    <property type="component" value="Unassembled WGS sequence"/>
</dbReference>
<name>A0A9N8VF21_9GLOM</name>
<evidence type="ECO:0000259" key="4">
    <source>
        <dbReference type="Pfam" id="PF20147"/>
    </source>
</evidence>
<reference evidence="5" key="1">
    <citation type="submission" date="2021-06" db="EMBL/GenBank/DDBJ databases">
        <authorList>
            <person name="Kallberg Y."/>
            <person name="Tangrot J."/>
            <person name="Rosling A."/>
        </authorList>
    </citation>
    <scope>NUCLEOTIDE SEQUENCE</scope>
    <source>
        <strain evidence="5">IN212</strain>
    </source>
</reference>
<feature type="domain" description="Crinkler effector protein N-terminal" evidence="4">
    <location>
        <begin position="6"/>
        <end position="104"/>
    </location>
</feature>
<keyword evidence="6" id="KW-1185">Reference proteome</keyword>
<gene>
    <name evidence="5" type="ORF">RFULGI_LOCUS221</name>
</gene>
<evidence type="ECO:0000313" key="5">
    <source>
        <dbReference type="EMBL" id="CAG8450836.1"/>
    </source>
</evidence>
<sequence>MDIDIITLNCLVQENSIDHAFPIKIDRKKNIGQLKQAIKKKKEPEFNNFAVDRLKLWKVRVCNNNEKLNNLVLRDEDRLLDTTLKISYYFSKKPLSNYIHIIVKPPLPPIKLGLICKMELLSEGDSVEYLDKNFSCTAALHEGLLYTKDEKYNSFTKFMQAAKGKRPNGNDFHNLKINNMTYWKVCDKIYNLIFCYEQEEDEVTSNYLYLHEKTEVTGGQVICFISEEKGFINAKIPPQSPNDPLPTWKKIPQDLQKIFDLALDSELRPSFCEAHYHLVGMSIGYKRTKGKLSEDPAIILYVRQKRILRRGCTLFPGEILGYSVDIVEACVATPYGFGVSTCQAYQKNVKLGLSIGVIEPQRTSGTLGAIVYDKDSKLSILLCEHICRFSNLYAGTGTIINQPSHKDLDNLKQSFVELSTENEAYKQISEKMYVQINEDKLNSALAHYKNGMCENFTSKIYGKDFGIDAAFCIFANDNRTLCPNKFSISPEFFKKANLPENTCLNGFYTYEMFDDIDELDVFKVGRTTGLTYGKLVPIINAISIGISNKSVKFAKKQIETPSHSNITDKKSFIGYMKASLFQEIKEKRQQCYPTVWFDRQLAFSFRPGDFEPGDSGTSIVDREGKALGILHAAWLTENSRYAIASPYFAVFEALNIDPPNLANAEETSD</sequence>
<dbReference type="AlphaFoldDB" id="A0A9N8VF21"/>
<protein>
    <submittedName>
        <fullName evidence="5">12152_t:CDS:1</fullName>
    </submittedName>
</protein>
<accession>A0A9N8VF21</accession>
<evidence type="ECO:0000256" key="1">
    <source>
        <dbReference type="ARBA" id="ARBA00004340"/>
    </source>
</evidence>
<dbReference type="OrthoDB" id="2351813at2759"/>
<proteinExistence type="predicted"/>
<dbReference type="GO" id="GO:0043657">
    <property type="term" value="C:host cell"/>
    <property type="evidence" value="ECO:0007669"/>
    <property type="project" value="UniProtKB-SubCell"/>
</dbReference>
<dbReference type="InterPro" id="IPR045379">
    <property type="entry name" value="Crinkler_N"/>
</dbReference>
<evidence type="ECO:0000313" key="6">
    <source>
        <dbReference type="Proteomes" id="UP000789396"/>
    </source>
</evidence>
<dbReference type="EMBL" id="CAJVPZ010000047">
    <property type="protein sequence ID" value="CAG8450836.1"/>
    <property type="molecule type" value="Genomic_DNA"/>
</dbReference>
<evidence type="ECO:0000256" key="2">
    <source>
        <dbReference type="ARBA" id="ARBA00004613"/>
    </source>
</evidence>
<comment type="caution">
    <text evidence="5">The sequence shown here is derived from an EMBL/GenBank/DDBJ whole genome shotgun (WGS) entry which is preliminary data.</text>
</comment>
<comment type="subcellular location">
    <subcellularLocation>
        <location evidence="1">Host cell</location>
    </subcellularLocation>
    <subcellularLocation>
        <location evidence="2">Secreted</location>
    </subcellularLocation>
</comment>
<dbReference type="GO" id="GO:0005576">
    <property type="term" value="C:extracellular region"/>
    <property type="evidence" value="ECO:0007669"/>
    <property type="project" value="UniProtKB-SubCell"/>
</dbReference>